<feature type="signal peptide" evidence="1">
    <location>
        <begin position="1"/>
        <end position="19"/>
    </location>
</feature>
<organism evidence="3 4">
    <name type="scientific">Sandaracinobacter neustonicus</name>
    <dbReference type="NCBI Taxonomy" id="1715348"/>
    <lineage>
        <taxon>Bacteria</taxon>
        <taxon>Pseudomonadati</taxon>
        <taxon>Pseudomonadota</taxon>
        <taxon>Alphaproteobacteria</taxon>
        <taxon>Sphingomonadales</taxon>
        <taxon>Sphingosinicellaceae</taxon>
        <taxon>Sandaracinobacter</taxon>
    </lineage>
</organism>
<keyword evidence="1" id="KW-0732">Signal</keyword>
<dbReference type="Gene3D" id="1.10.238.10">
    <property type="entry name" value="EF-hand"/>
    <property type="match status" value="1"/>
</dbReference>
<dbReference type="OrthoDB" id="113323at2"/>
<accession>A0A501XM76</accession>
<feature type="domain" description="EF-hand" evidence="2">
    <location>
        <begin position="58"/>
        <end position="84"/>
    </location>
</feature>
<sequence length="91" mass="9872">MIRQAMFAVAALLAAPALAQQPPAGHQPGRFFDATDTNKDGVLSKAEWEAAGRRPEGFAMMDADKDGKVTKEEGRAAMQKMMQQRAAQQPQ</sequence>
<evidence type="ECO:0000313" key="3">
    <source>
        <dbReference type="EMBL" id="TPE61748.1"/>
    </source>
</evidence>
<protein>
    <submittedName>
        <fullName evidence="3">EF-hand domain-containing protein</fullName>
    </submittedName>
</protein>
<gene>
    <name evidence="3" type="ORF">FJQ54_07545</name>
</gene>
<keyword evidence="4" id="KW-1185">Reference proteome</keyword>
<dbReference type="SUPFAM" id="SSF47473">
    <property type="entry name" value="EF-hand"/>
    <property type="match status" value="1"/>
</dbReference>
<dbReference type="InterPro" id="IPR002048">
    <property type="entry name" value="EF_hand_dom"/>
</dbReference>
<evidence type="ECO:0000259" key="2">
    <source>
        <dbReference type="PROSITE" id="PS50222"/>
    </source>
</evidence>
<evidence type="ECO:0000256" key="1">
    <source>
        <dbReference type="SAM" id="SignalP"/>
    </source>
</evidence>
<feature type="chain" id="PRO_5021291874" evidence="1">
    <location>
        <begin position="20"/>
        <end position="91"/>
    </location>
</feature>
<dbReference type="PROSITE" id="PS50222">
    <property type="entry name" value="EF_HAND_2"/>
    <property type="match status" value="1"/>
</dbReference>
<name>A0A501XM76_9SPHN</name>
<comment type="caution">
    <text evidence="3">The sequence shown here is derived from an EMBL/GenBank/DDBJ whole genome shotgun (WGS) entry which is preliminary data.</text>
</comment>
<dbReference type="RefSeq" id="WP_140927807.1">
    <property type="nucleotide sequence ID" value="NZ_VFSU01000021.1"/>
</dbReference>
<dbReference type="AlphaFoldDB" id="A0A501XM76"/>
<dbReference type="Pfam" id="PF13202">
    <property type="entry name" value="EF-hand_5"/>
    <property type="match status" value="2"/>
</dbReference>
<reference evidence="3 4" key="1">
    <citation type="submission" date="2019-06" db="EMBL/GenBank/DDBJ databases">
        <authorList>
            <person name="Lee I."/>
            <person name="Jang G.I."/>
            <person name="Hwang C.Y."/>
        </authorList>
    </citation>
    <scope>NUCLEOTIDE SEQUENCE [LARGE SCALE GENOMIC DNA]</scope>
    <source>
        <strain evidence="3 4">PAMC 28131</strain>
    </source>
</reference>
<dbReference type="InterPro" id="IPR011992">
    <property type="entry name" value="EF-hand-dom_pair"/>
</dbReference>
<proteinExistence type="predicted"/>
<dbReference type="GO" id="GO:0005509">
    <property type="term" value="F:calcium ion binding"/>
    <property type="evidence" value="ECO:0007669"/>
    <property type="project" value="InterPro"/>
</dbReference>
<dbReference type="EMBL" id="VFSU01000021">
    <property type="protein sequence ID" value="TPE61748.1"/>
    <property type="molecule type" value="Genomic_DNA"/>
</dbReference>
<evidence type="ECO:0000313" key="4">
    <source>
        <dbReference type="Proteomes" id="UP000319897"/>
    </source>
</evidence>
<dbReference type="Proteomes" id="UP000319897">
    <property type="component" value="Unassembled WGS sequence"/>
</dbReference>